<name>A0A414S2Q6_9FIRM</name>
<organism evidence="2 3">
    <name type="scientific">Dorea longicatena</name>
    <dbReference type="NCBI Taxonomy" id="88431"/>
    <lineage>
        <taxon>Bacteria</taxon>
        <taxon>Bacillati</taxon>
        <taxon>Bacillota</taxon>
        <taxon>Clostridia</taxon>
        <taxon>Lachnospirales</taxon>
        <taxon>Lachnospiraceae</taxon>
        <taxon>Dorea</taxon>
    </lineage>
</organism>
<evidence type="ECO:0000259" key="1">
    <source>
        <dbReference type="PROSITE" id="PS50887"/>
    </source>
</evidence>
<dbReference type="InterPro" id="IPR029787">
    <property type="entry name" value="Nucleotide_cyclase"/>
</dbReference>
<evidence type="ECO:0000313" key="2">
    <source>
        <dbReference type="EMBL" id="RHG09355.1"/>
    </source>
</evidence>
<protein>
    <recommendedName>
        <fullName evidence="1">GGDEF domain-containing protein</fullName>
    </recommendedName>
</protein>
<accession>A0A414S2Q6</accession>
<dbReference type="EMBL" id="QRHW01000008">
    <property type="protein sequence ID" value="RHG09355.1"/>
    <property type="molecule type" value="Genomic_DNA"/>
</dbReference>
<dbReference type="Proteomes" id="UP000284112">
    <property type="component" value="Unassembled WGS sequence"/>
</dbReference>
<feature type="domain" description="GGDEF" evidence="1">
    <location>
        <begin position="8"/>
        <end position="101"/>
    </location>
</feature>
<dbReference type="AlphaFoldDB" id="A0A414S2Q6"/>
<proteinExistence type="predicted"/>
<reference evidence="2 3" key="1">
    <citation type="submission" date="2018-08" db="EMBL/GenBank/DDBJ databases">
        <title>A genome reference for cultivated species of the human gut microbiota.</title>
        <authorList>
            <person name="Zou Y."/>
            <person name="Xue W."/>
            <person name="Luo G."/>
        </authorList>
    </citation>
    <scope>NUCLEOTIDE SEQUENCE [LARGE SCALE GENOMIC DNA]</scope>
    <source>
        <strain evidence="2 3">AM23-13</strain>
    </source>
</reference>
<dbReference type="SUPFAM" id="SSF55073">
    <property type="entry name" value="Nucleotide cyclase"/>
    <property type="match status" value="1"/>
</dbReference>
<evidence type="ECO:0000313" key="3">
    <source>
        <dbReference type="Proteomes" id="UP000284112"/>
    </source>
</evidence>
<dbReference type="PROSITE" id="PS50887">
    <property type="entry name" value="GGDEF"/>
    <property type="match status" value="1"/>
</dbReference>
<comment type="caution">
    <text evidence="2">The sequence shown here is derived from an EMBL/GenBank/DDBJ whole genome shotgun (WGS) entry which is preliminary data.</text>
</comment>
<sequence>MRVFFYVKIYAFLSVSINHVEYFKGKYGMLYTENILRKGVQIFQKSTKEDVKICRVSENIFYFWLMESVELEIYIQQLKEAFRKKGEEEDLPFSFSNGIVI</sequence>
<gene>
    <name evidence="2" type="ORF">DW641_06790</name>
</gene>
<dbReference type="InterPro" id="IPR000160">
    <property type="entry name" value="GGDEF_dom"/>
</dbReference>